<evidence type="ECO:0000313" key="3">
    <source>
        <dbReference type="Proteomes" id="UP000675379"/>
    </source>
</evidence>
<keyword evidence="3" id="KW-1185">Reference proteome</keyword>
<dbReference type="AlphaFoldDB" id="A0A941CRQ6"/>
<protein>
    <submittedName>
        <fullName evidence="2">N-acetyltransferase</fullName>
    </submittedName>
</protein>
<accession>A0A941CRQ6</accession>
<evidence type="ECO:0000259" key="1">
    <source>
        <dbReference type="PROSITE" id="PS51729"/>
    </source>
</evidence>
<name>A0A941CRQ6_9CLOT</name>
<proteinExistence type="predicted"/>
<dbReference type="InterPro" id="IPR045057">
    <property type="entry name" value="Gcn5-rel_NAT"/>
</dbReference>
<dbReference type="EMBL" id="JAGSCS010000007">
    <property type="protein sequence ID" value="MBR0576126.1"/>
    <property type="molecule type" value="Genomic_DNA"/>
</dbReference>
<reference evidence="2" key="1">
    <citation type="submission" date="2021-04" db="EMBL/GenBank/DDBJ databases">
        <title>Proteiniclasticum sedimins sp. nov., an obligate anaerobic bacterium isolated from anaerobic sludge.</title>
        <authorList>
            <person name="Liu J."/>
        </authorList>
    </citation>
    <scope>NUCLEOTIDE SEQUENCE</scope>
    <source>
        <strain evidence="2">BAD-10</strain>
    </source>
</reference>
<feature type="domain" description="N-acetyltransferase" evidence="1">
    <location>
        <begin position="2"/>
        <end position="89"/>
    </location>
</feature>
<dbReference type="Proteomes" id="UP000675379">
    <property type="component" value="Unassembled WGS sequence"/>
</dbReference>
<dbReference type="Gene3D" id="3.40.630.30">
    <property type="match status" value="1"/>
</dbReference>
<dbReference type="Pfam" id="PF14542">
    <property type="entry name" value="Acetyltransf_CG"/>
    <property type="match status" value="1"/>
</dbReference>
<dbReference type="SUPFAM" id="SSF55729">
    <property type="entry name" value="Acyl-CoA N-acyltransferases (Nat)"/>
    <property type="match status" value="1"/>
</dbReference>
<sequence>MTLNQGTNRLYLTDEAGIEAGEITYREEGELFIVEHTYVFDGYNGLGLGKKLVYGMVELARNTHRKVRPECHYARSVLEKTPEWQDVLSREEA</sequence>
<dbReference type="InterPro" id="IPR016181">
    <property type="entry name" value="Acyl_CoA_acyltransferase"/>
</dbReference>
<comment type="caution">
    <text evidence="2">The sequence shown here is derived from an EMBL/GenBank/DDBJ whole genome shotgun (WGS) entry which is preliminary data.</text>
</comment>
<dbReference type="RefSeq" id="WP_211800914.1">
    <property type="nucleotide sequence ID" value="NZ_JAGSCS010000007.1"/>
</dbReference>
<dbReference type="PANTHER" id="PTHR31435:SF10">
    <property type="entry name" value="BSR4717 PROTEIN"/>
    <property type="match status" value="1"/>
</dbReference>
<gene>
    <name evidence="2" type="ORF">KCG48_07195</name>
</gene>
<dbReference type="PANTHER" id="PTHR31435">
    <property type="entry name" value="PROTEIN NATD1"/>
    <property type="match status" value="1"/>
</dbReference>
<evidence type="ECO:0000313" key="2">
    <source>
        <dbReference type="EMBL" id="MBR0576126.1"/>
    </source>
</evidence>
<dbReference type="InterPro" id="IPR031165">
    <property type="entry name" value="GNAT_YJDJ"/>
</dbReference>
<organism evidence="2 3">
    <name type="scientific">Proteiniclasticum sediminis</name>
    <dbReference type="NCBI Taxonomy" id="2804028"/>
    <lineage>
        <taxon>Bacteria</taxon>
        <taxon>Bacillati</taxon>
        <taxon>Bacillota</taxon>
        <taxon>Clostridia</taxon>
        <taxon>Eubacteriales</taxon>
        <taxon>Clostridiaceae</taxon>
        <taxon>Proteiniclasticum</taxon>
    </lineage>
</organism>
<dbReference type="PROSITE" id="PS51729">
    <property type="entry name" value="GNAT_YJDJ"/>
    <property type="match status" value="1"/>
</dbReference>